<comment type="caution">
    <text evidence="1">The sequence shown here is derived from an EMBL/GenBank/DDBJ whole genome shotgun (WGS) entry which is preliminary data.</text>
</comment>
<evidence type="ECO:0008006" key="3">
    <source>
        <dbReference type="Google" id="ProtNLM"/>
    </source>
</evidence>
<sequence length="283" mass="32636">MSKCFSHRGMIIRGIPSDLKKSNYKQMKSHSLLYLILCFLTFSACSEQHSGPDPRLNQPEDFKKLLDAHGDWAKWISARSFSFAMVHETTLEWENHYLDLQTGKVRIDADLYQAGNDGEKVWVSPNRQSFPGQSVRFYHNLYSTFLSIPYVLTDTTVTVTKIPNRVFNGISFETLEAKVKNGALIGPSDRYTLLIDPETGRLAWVLFSVKFFDRNNQIEEALYYEDYRDANGLVFPRVITGYQTENDSSRRIRYQTSFSDVFLVEKSLEKDLFEMPKTGVTTN</sequence>
<protein>
    <recommendedName>
        <fullName evidence="3">Outer membrane lipoprotein-sorting protein</fullName>
    </recommendedName>
</protein>
<evidence type="ECO:0000313" key="2">
    <source>
        <dbReference type="Proteomes" id="UP000248917"/>
    </source>
</evidence>
<dbReference type="Proteomes" id="UP000248917">
    <property type="component" value="Unassembled WGS sequence"/>
</dbReference>
<gene>
    <name evidence="1" type="ORF">CLV31_12132</name>
</gene>
<accession>A0A326RJA4</accession>
<evidence type="ECO:0000313" key="1">
    <source>
        <dbReference type="EMBL" id="PZV77160.1"/>
    </source>
</evidence>
<keyword evidence="2" id="KW-1185">Reference proteome</keyword>
<dbReference type="AlphaFoldDB" id="A0A326RJA4"/>
<dbReference type="EMBL" id="QKTX01000021">
    <property type="protein sequence ID" value="PZV77160.1"/>
    <property type="molecule type" value="Genomic_DNA"/>
</dbReference>
<reference evidence="1 2" key="1">
    <citation type="submission" date="2018-06" db="EMBL/GenBank/DDBJ databases">
        <title>Genomic Encyclopedia of Archaeal and Bacterial Type Strains, Phase II (KMG-II): from individual species to whole genera.</title>
        <authorList>
            <person name="Goeker M."/>
        </authorList>
    </citation>
    <scope>NUCLEOTIDE SEQUENCE [LARGE SCALE GENOMIC DNA]</scope>
    <source>
        <strain evidence="1 2">T4</strain>
    </source>
</reference>
<proteinExistence type="predicted"/>
<organism evidence="1 2">
    <name type="scientific">Algoriphagus aquaeductus</name>
    <dbReference type="NCBI Taxonomy" id="475299"/>
    <lineage>
        <taxon>Bacteria</taxon>
        <taxon>Pseudomonadati</taxon>
        <taxon>Bacteroidota</taxon>
        <taxon>Cytophagia</taxon>
        <taxon>Cytophagales</taxon>
        <taxon>Cyclobacteriaceae</taxon>
        <taxon>Algoriphagus</taxon>
    </lineage>
</organism>
<name>A0A326RJA4_9BACT</name>